<dbReference type="PANTHER" id="PTHR37947:SF1">
    <property type="entry name" value="BLL2462 PROTEIN"/>
    <property type="match status" value="1"/>
</dbReference>
<protein>
    <recommendedName>
        <fullName evidence="1">Putative glutamine amidotransferase domain-containing protein</fullName>
    </recommendedName>
</protein>
<evidence type="ECO:0000313" key="2">
    <source>
        <dbReference type="EMBL" id="BBZ27541.1"/>
    </source>
</evidence>
<dbReference type="PANTHER" id="PTHR37947">
    <property type="entry name" value="BLL2462 PROTEIN"/>
    <property type="match status" value="1"/>
</dbReference>
<evidence type="ECO:0000313" key="3">
    <source>
        <dbReference type="Proteomes" id="UP000466517"/>
    </source>
</evidence>
<dbReference type="KEGG" id="mmag:MMAD_18360"/>
<proteinExistence type="predicted"/>
<dbReference type="SUPFAM" id="SSF52317">
    <property type="entry name" value="Class I glutamine amidotransferase-like"/>
    <property type="match status" value="1"/>
</dbReference>
<feature type="domain" description="Putative glutamine amidotransferase" evidence="1">
    <location>
        <begin position="4"/>
        <end position="239"/>
    </location>
</feature>
<dbReference type="InterPro" id="IPR029062">
    <property type="entry name" value="Class_I_gatase-like"/>
</dbReference>
<reference evidence="2 3" key="1">
    <citation type="journal article" date="2019" name="Emerg. Microbes Infect.">
        <title>Comprehensive subspecies identification of 175 nontuberculous mycobacteria species based on 7547 genomic profiles.</title>
        <authorList>
            <person name="Matsumoto Y."/>
            <person name="Kinjo T."/>
            <person name="Motooka D."/>
            <person name="Nabeya D."/>
            <person name="Jung N."/>
            <person name="Uechi K."/>
            <person name="Horii T."/>
            <person name="Iida T."/>
            <person name="Fujita J."/>
            <person name="Nakamura S."/>
        </authorList>
    </citation>
    <scope>NUCLEOTIDE SEQUENCE [LARGE SCALE GENOMIC DNA]</scope>
    <source>
        <strain evidence="2 3">JCM 13574</strain>
    </source>
</reference>
<dbReference type="Proteomes" id="UP000466517">
    <property type="component" value="Chromosome"/>
</dbReference>
<keyword evidence="3" id="KW-1185">Reference proteome</keyword>
<gene>
    <name evidence="2" type="ORF">MMAD_18360</name>
</gene>
<dbReference type="Pfam" id="PF07090">
    <property type="entry name" value="GATase1_like"/>
    <property type="match status" value="1"/>
</dbReference>
<organism evidence="2 3">
    <name type="scientific">Mycolicibacterium madagascariense</name>
    <dbReference type="NCBI Taxonomy" id="212765"/>
    <lineage>
        <taxon>Bacteria</taxon>
        <taxon>Bacillati</taxon>
        <taxon>Actinomycetota</taxon>
        <taxon>Actinomycetes</taxon>
        <taxon>Mycobacteriales</taxon>
        <taxon>Mycobacteriaceae</taxon>
        <taxon>Mycolicibacterium</taxon>
    </lineage>
</organism>
<evidence type="ECO:0000259" key="1">
    <source>
        <dbReference type="Pfam" id="PF07090"/>
    </source>
</evidence>
<dbReference type="EMBL" id="AP022610">
    <property type="protein sequence ID" value="BBZ27541.1"/>
    <property type="molecule type" value="Genomic_DNA"/>
</dbReference>
<dbReference type="InterPro" id="IPR010768">
    <property type="entry name" value="GATase1-like"/>
</dbReference>
<dbReference type="RefSeq" id="WP_163735536.1">
    <property type="nucleotide sequence ID" value="NZ_AP022610.1"/>
</dbReference>
<name>A0A7I7XEI7_9MYCO</name>
<sequence length="244" mass="25510">MATVLLIGESWFTQLMEVKGFDSFTVSGYEVGTQWIEPALTGAGHVFRHLPSHLVDGAWPDLSDVDVVLVSDCGANTFLLGTATFTGGEPAPNKLIELVEFVRGGGGLGMIGGYLSFSGIDAKAQFAGSPLADVLPVVIGRTDDRVEVPQGVNPVATQPDHVALGGATTFGPLLGYNQVGARPEADVLAVCGDDPLVALWEVGAGRAFAYTSDCGPHWASRTYADSADYALLWQGLVGWAAGTR</sequence>
<accession>A0A7I7XEI7</accession>
<dbReference type="Gene3D" id="3.40.50.880">
    <property type="match status" value="1"/>
</dbReference>
<dbReference type="AlphaFoldDB" id="A0A7I7XEI7"/>